<dbReference type="Proteomes" id="UP001152888">
    <property type="component" value="Unassembled WGS sequence"/>
</dbReference>
<dbReference type="EMBL" id="CAKOFQ010007066">
    <property type="protein sequence ID" value="CAH1989587.1"/>
    <property type="molecule type" value="Genomic_DNA"/>
</dbReference>
<reference evidence="2" key="1">
    <citation type="submission" date="2022-03" db="EMBL/GenBank/DDBJ databases">
        <authorList>
            <person name="Sayadi A."/>
        </authorList>
    </citation>
    <scope>NUCLEOTIDE SEQUENCE</scope>
</reference>
<name>A0A9P0LAG5_ACAOB</name>
<comment type="caution">
    <text evidence="2">The sequence shown here is derived from an EMBL/GenBank/DDBJ whole genome shotgun (WGS) entry which is preliminary data.</text>
</comment>
<keyword evidence="3" id="KW-1185">Reference proteome</keyword>
<organism evidence="2 3">
    <name type="scientific">Acanthoscelides obtectus</name>
    <name type="common">Bean weevil</name>
    <name type="synonym">Bruchus obtectus</name>
    <dbReference type="NCBI Taxonomy" id="200917"/>
    <lineage>
        <taxon>Eukaryota</taxon>
        <taxon>Metazoa</taxon>
        <taxon>Ecdysozoa</taxon>
        <taxon>Arthropoda</taxon>
        <taxon>Hexapoda</taxon>
        <taxon>Insecta</taxon>
        <taxon>Pterygota</taxon>
        <taxon>Neoptera</taxon>
        <taxon>Endopterygota</taxon>
        <taxon>Coleoptera</taxon>
        <taxon>Polyphaga</taxon>
        <taxon>Cucujiformia</taxon>
        <taxon>Chrysomeloidea</taxon>
        <taxon>Chrysomelidae</taxon>
        <taxon>Bruchinae</taxon>
        <taxon>Bruchini</taxon>
        <taxon>Acanthoscelides</taxon>
    </lineage>
</organism>
<feature type="region of interest" description="Disordered" evidence="1">
    <location>
        <begin position="50"/>
        <end position="80"/>
    </location>
</feature>
<evidence type="ECO:0000256" key="1">
    <source>
        <dbReference type="SAM" id="MobiDB-lite"/>
    </source>
</evidence>
<proteinExistence type="predicted"/>
<evidence type="ECO:0000313" key="2">
    <source>
        <dbReference type="EMBL" id="CAH1989587.1"/>
    </source>
</evidence>
<gene>
    <name evidence="2" type="ORF">ACAOBT_LOCUS19110</name>
</gene>
<dbReference type="AlphaFoldDB" id="A0A9P0LAG5"/>
<accession>A0A9P0LAG5</accession>
<dbReference type="OrthoDB" id="1735038at2759"/>
<sequence>MHRLFQKERENFIRLLGEDHLVIDVALIYSVDRSSIYRLRRIYHRKTPYLHGGGNQKKTGRKTFIAGSKAKEDPFIQNLK</sequence>
<evidence type="ECO:0000313" key="3">
    <source>
        <dbReference type="Proteomes" id="UP001152888"/>
    </source>
</evidence>
<protein>
    <submittedName>
        <fullName evidence="2">Uncharacterized protein</fullName>
    </submittedName>
</protein>